<reference evidence="4 5" key="2">
    <citation type="submission" date="2018-11" db="EMBL/GenBank/DDBJ databases">
        <authorList>
            <consortium name="Pathogen Informatics"/>
        </authorList>
    </citation>
    <scope>NUCLEOTIDE SEQUENCE [LARGE SCALE GENOMIC DNA]</scope>
</reference>
<gene>
    <name evidence="4" type="ORF">NBR_LOCUS2014</name>
</gene>
<evidence type="ECO:0000259" key="3">
    <source>
        <dbReference type="Pfam" id="PF24982"/>
    </source>
</evidence>
<keyword evidence="2" id="KW-0732">Signal</keyword>
<evidence type="ECO:0000313" key="4">
    <source>
        <dbReference type="EMBL" id="VDL65603.1"/>
    </source>
</evidence>
<dbReference type="STRING" id="27835.A0A0N4XHL1"/>
<dbReference type="WBParaSite" id="NBR_0000201301-mRNA-1">
    <property type="protein sequence ID" value="NBR_0000201301-mRNA-1"/>
    <property type="gene ID" value="NBR_0000201301"/>
</dbReference>
<protein>
    <submittedName>
        <fullName evidence="6">Secreted protein</fullName>
    </submittedName>
</protein>
<dbReference type="EMBL" id="UYSL01001991">
    <property type="protein sequence ID" value="VDL65603.1"/>
    <property type="molecule type" value="Genomic_DNA"/>
</dbReference>
<name>A0A0N4XHL1_NIPBR</name>
<proteinExistence type="predicted"/>
<feature type="domain" description="DUF7773" evidence="3">
    <location>
        <begin position="22"/>
        <end position="85"/>
    </location>
</feature>
<feature type="chain" id="PRO_5043124644" evidence="2">
    <location>
        <begin position="22"/>
        <end position="217"/>
    </location>
</feature>
<evidence type="ECO:0000313" key="5">
    <source>
        <dbReference type="Proteomes" id="UP000271162"/>
    </source>
</evidence>
<dbReference type="InterPro" id="IPR056675">
    <property type="entry name" value="DUF7773"/>
</dbReference>
<dbReference type="Pfam" id="PF24982">
    <property type="entry name" value="DUF7773"/>
    <property type="match status" value="1"/>
</dbReference>
<organism evidence="6">
    <name type="scientific">Nippostrongylus brasiliensis</name>
    <name type="common">Rat hookworm</name>
    <dbReference type="NCBI Taxonomy" id="27835"/>
    <lineage>
        <taxon>Eukaryota</taxon>
        <taxon>Metazoa</taxon>
        <taxon>Ecdysozoa</taxon>
        <taxon>Nematoda</taxon>
        <taxon>Chromadorea</taxon>
        <taxon>Rhabditida</taxon>
        <taxon>Rhabditina</taxon>
        <taxon>Rhabditomorpha</taxon>
        <taxon>Strongyloidea</taxon>
        <taxon>Heligmosomidae</taxon>
        <taxon>Nippostrongylus</taxon>
    </lineage>
</organism>
<evidence type="ECO:0000256" key="2">
    <source>
        <dbReference type="SAM" id="SignalP"/>
    </source>
</evidence>
<evidence type="ECO:0000256" key="1">
    <source>
        <dbReference type="SAM" id="MobiDB-lite"/>
    </source>
</evidence>
<evidence type="ECO:0000313" key="6">
    <source>
        <dbReference type="WBParaSite" id="NBR_0000201301-mRNA-1"/>
    </source>
</evidence>
<accession>A0A0N4XHL1</accession>
<keyword evidence="5" id="KW-1185">Reference proteome</keyword>
<reference evidence="6" key="1">
    <citation type="submission" date="2017-02" db="UniProtKB">
        <authorList>
            <consortium name="WormBaseParasite"/>
        </authorList>
    </citation>
    <scope>IDENTIFICATION</scope>
</reference>
<feature type="compositionally biased region" description="Low complexity" evidence="1">
    <location>
        <begin position="123"/>
        <end position="136"/>
    </location>
</feature>
<dbReference type="AlphaFoldDB" id="A0A0N4XHL1"/>
<feature type="compositionally biased region" description="Pro residues" evidence="1">
    <location>
        <begin position="157"/>
        <end position="170"/>
    </location>
</feature>
<sequence length="217" mass="24690">MIDCASILIVIAIFLLKTTSGLICYDSLDPRPKPNQIVECSAEMMCYSEYYALNRSGVLRQYFDRFCVHQKQCTHRGIDQETSLFMDHQGDDLNQNKRLKEMARLSKKTNGKTGAVQGRNQASWPKRQQRPSSSRRNVAPQVKKSTSARAPSTRAVQPPPPEVPPPPPVARSPVDCRRKPAKKETRKSGRSLQVFFFCGEIFYFKKARSLSPSRKRL</sequence>
<dbReference type="Proteomes" id="UP000271162">
    <property type="component" value="Unassembled WGS sequence"/>
</dbReference>
<feature type="compositionally biased region" description="Basic and acidic residues" evidence="1">
    <location>
        <begin position="174"/>
        <end position="187"/>
    </location>
</feature>
<feature type="region of interest" description="Disordered" evidence="1">
    <location>
        <begin position="105"/>
        <end position="189"/>
    </location>
</feature>
<feature type="signal peptide" evidence="2">
    <location>
        <begin position="1"/>
        <end position="21"/>
    </location>
</feature>